<evidence type="ECO:0008006" key="3">
    <source>
        <dbReference type="Google" id="ProtNLM"/>
    </source>
</evidence>
<dbReference type="Proteomes" id="UP000075683">
    <property type="component" value="Unassembled WGS sequence"/>
</dbReference>
<gene>
    <name evidence="1" type="ORF">B4135_3328</name>
</gene>
<dbReference type="RefSeq" id="WP_061569699.1">
    <property type="nucleotide sequence ID" value="NZ_LQYT01000113.1"/>
</dbReference>
<reference evidence="1 2" key="1">
    <citation type="submission" date="2016-01" db="EMBL/GenBank/DDBJ databases">
        <title>Draft Genome Sequences of Seven Thermophilic Sporeformers Isolated from Foods.</title>
        <authorList>
            <person name="Berendsen E.M."/>
            <person name="Wells-Bennik M.H."/>
            <person name="Krawcyk A.O."/>
            <person name="De Jong A."/>
            <person name="Holsappel S."/>
            <person name="Eijlander R.T."/>
            <person name="Kuipers O.P."/>
        </authorList>
    </citation>
    <scope>NUCLEOTIDE SEQUENCE [LARGE SCALE GENOMIC DNA]</scope>
    <source>
        <strain evidence="1 2">B4135</strain>
    </source>
</reference>
<accession>A0A150LFS0</accession>
<name>A0A150LFS0_9BACI</name>
<evidence type="ECO:0000313" key="2">
    <source>
        <dbReference type="Proteomes" id="UP000075683"/>
    </source>
</evidence>
<protein>
    <recommendedName>
        <fullName evidence="3">Post-transcriptional regulator</fullName>
    </recommendedName>
</protein>
<dbReference type="STRING" id="301148.B4135_3328"/>
<dbReference type="AlphaFoldDB" id="A0A150LFS0"/>
<dbReference type="OrthoDB" id="2990595at2"/>
<dbReference type="InterPro" id="IPR025716">
    <property type="entry name" value="Post-transcriptional_regulator"/>
</dbReference>
<dbReference type="Pfam" id="PF13797">
    <property type="entry name" value="Post_transc_reg"/>
    <property type="match status" value="1"/>
</dbReference>
<evidence type="ECO:0000313" key="1">
    <source>
        <dbReference type="EMBL" id="KYD11213.1"/>
    </source>
</evidence>
<organism evidence="1 2">
    <name type="scientific">Caldibacillus debilis</name>
    <dbReference type="NCBI Taxonomy" id="301148"/>
    <lineage>
        <taxon>Bacteria</taxon>
        <taxon>Bacillati</taxon>
        <taxon>Bacillota</taxon>
        <taxon>Bacilli</taxon>
        <taxon>Bacillales</taxon>
        <taxon>Bacillaceae</taxon>
        <taxon>Caldibacillus</taxon>
    </lineage>
</organism>
<sequence>MDHPYDIYREEVKEALRCKLDEFALLDFTEVTEDDLWEMLTKKRWKKPQEDIHIYQIVSDIMSVKPSDMMNFISALEMTAENLFSEENQKELRELLK</sequence>
<dbReference type="EMBL" id="LQYT01000113">
    <property type="protein sequence ID" value="KYD11213.1"/>
    <property type="molecule type" value="Genomic_DNA"/>
</dbReference>
<proteinExistence type="predicted"/>
<comment type="caution">
    <text evidence="1">The sequence shown here is derived from an EMBL/GenBank/DDBJ whole genome shotgun (WGS) entry which is preliminary data.</text>
</comment>